<proteinExistence type="predicted"/>
<evidence type="ECO:0000256" key="1">
    <source>
        <dbReference type="SAM" id="MobiDB-lite"/>
    </source>
</evidence>
<protein>
    <submittedName>
        <fullName evidence="3">Uncharacterized protein</fullName>
    </submittedName>
</protein>
<reference evidence="3 4" key="1">
    <citation type="submission" date="2024-08" db="EMBL/GenBank/DDBJ databases">
        <authorList>
            <person name="Will J Nash"/>
            <person name="Angela Man"/>
            <person name="Seanna McTaggart"/>
            <person name="Kendall Baker"/>
            <person name="Tom Barker"/>
            <person name="Leah Catchpole"/>
            <person name="Alex Durrant"/>
            <person name="Karim Gharbi"/>
            <person name="Naomi Irish"/>
            <person name="Gemy Kaithakottil"/>
            <person name="Debby Ku"/>
            <person name="Aaliyah Providence"/>
            <person name="Felix Shaw"/>
            <person name="David Swarbreck"/>
            <person name="Chris Watkins"/>
            <person name="Ann M. McCartney"/>
            <person name="Giulio Formenti"/>
            <person name="Alice Mouton"/>
            <person name="Noel Vella"/>
            <person name="Bjorn M von Reumont"/>
            <person name="Adriana Vella"/>
            <person name="Wilfried Haerty"/>
        </authorList>
    </citation>
    <scope>NUCLEOTIDE SEQUENCE [LARGE SCALE GENOMIC DNA]</scope>
</reference>
<evidence type="ECO:0000256" key="2">
    <source>
        <dbReference type="SAM" id="Phobius"/>
    </source>
</evidence>
<feature type="compositionally biased region" description="Polar residues" evidence="1">
    <location>
        <begin position="326"/>
        <end position="341"/>
    </location>
</feature>
<dbReference type="Proteomes" id="UP001642520">
    <property type="component" value="Unassembled WGS sequence"/>
</dbReference>
<organism evidence="3 4">
    <name type="scientific">Xylocopa violacea</name>
    <name type="common">Violet carpenter bee</name>
    <name type="synonym">Apis violacea</name>
    <dbReference type="NCBI Taxonomy" id="135666"/>
    <lineage>
        <taxon>Eukaryota</taxon>
        <taxon>Metazoa</taxon>
        <taxon>Ecdysozoa</taxon>
        <taxon>Arthropoda</taxon>
        <taxon>Hexapoda</taxon>
        <taxon>Insecta</taxon>
        <taxon>Pterygota</taxon>
        <taxon>Neoptera</taxon>
        <taxon>Endopterygota</taxon>
        <taxon>Hymenoptera</taxon>
        <taxon>Apocrita</taxon>
        <taxon>Aculeata</taxon>
        <taxon>Apoidea</taxon>
        <taxon>Anthophila</taxon>
        <taxon>Apidae</taxon>
        <taxon>Xylocopa</taxon>
        <taxon>Xylocopa</taxon>
    </lineage>
</organism>
<feature type="compositionally biased region" description="Polar residues" evidence="1">
    <location>
        <begin position="348"/>
        <end position="360"/>
    </location>
</feature>
<gene>
    <name evidence="3" type="ORF">XYLVIOL_LOCUS5370</name>
</gene>
<comment type="caution">
    <text evidence="3">The sequence shown here is derived from an EMBL/GenBank/DDBJ whole genome shotgun (WGS) entry which is preliminary data.</text>
</comment>
<accession>A0ABP1NPW7</accession>
<keyword evidence="2" id="KW-1133">Transmembrane helix</keyword>
<keyword evidence="2" id="KW-0472">Membrane</keyword>
<dbReference type="Gene3D" id="1.20.5.1230">
    <property type="entry name" value="Apolipoprotein A-I"/>
    <property type="match status" value="1"/>
</dbReference>
<feature type="compositionally biased region" description="Basic and acidic residues" evidence="1">
    <location>
        <begin position="234"/>
        <end position="248"/>
    </location>
</feature>
<dbReference type="SUPFAM" id="SSF58113">
    <property type="entry name" value="Apolipoprotein A-I"/>
    <property type="match status" value="1"/>
</dbReference>
<keyword evidence="4" id="KW-1185">Reference proteome</keyword>
<name>A0ABP1NPW7_XYLVO</name>
<evidence type="ECO:0000313" key="3">
    <source>
        <dbReference type="EMBL" id="CAL7942098.1"/>
    </source>
</evidence>
<feature type="transmembrane region" description="Helical" evidence="2">
    <location>
        <begin position="97"/>
        <end position="124"/>
    </location>
</feature>
<feature type="transmembrane region" description="Helical" evidence="2">
    <location>
        <begin position="130"/>
        <end position="151"/>
    </location>
</feature>
<feature type="compositionally biased region" description="Basic and acidic residues" evidence="1">
    <location>
        <begin position="300"/>
        <end position="325"/>
    </location>
</feature>
<dbReference type="EMBL" id="CAXAJV020001292">
    <property type="protein sequence ID" value="CAL7942098.1"/>
    <property type="molecule type" value="Genomic_DNA"/>
</dbReference>
<feature type="region of interest" description="Disordered" evidence="1">
    <location>
        <begin position="210"/>
        <end position="373"/>
    </location>
</feature>
<evidence type="ECO:0000313" key="4">
    <source>
        <dbReference type="Proteomes" id="UP001642520"/>
    </source>
</evidence>
<keyword evidence="2" id="KW-0812">Transmembrane</keyword>
<sequence>MKSTGTTASSCRTLPDPTCHFSALESFLNGWIASSSLVDVRWDVRDQGKVSPFRGWPKFDYDNRRCLVMFDFSSYVRWVSNSGWRESAFRVKLGHHAVVSLCQFVLLLMLTGFLVAVAAVLYFMELTLNLVYPITIFMLHASGRLVIFGAGQTRALLISVRTCVEPCEVPLAMAEPDGGFEINMRQPFVPYVRSEIPGLVKETYPLRLDLMEEPGPSLPQNGEEIKPSLPENGEETKRDVFTNGEEAKPILPQNGEEAKPILPQNGEETKSGVSQNGEEAKPILPQNGEETKSGVSQNGEETKSDLSKNGEETKSDLSKNGEETKSSLSQNGEETKSSPSQNDKDSESYFTPTDGTNGNHVSVEDSFDQPAAE</sequence>